<sequence>MEELNLTVRRGWIYGFLGPNGAGKTTAMGMIMGLVRPTRGRVELFGEPVGAGTHHVYRRIGAVVQGPVFYPYLSAHDNLRVLAEVTGRVGPPRIAAALDRVGLLDRARDRFSTFSLGMKQRLALAAALLHEPELLVLDEPTNGLDPAGMHEVRELIRSLAREGKTIFLSSHLLHEVEQLCDHVGIIQGGRLVLEGSVEDLAQAARGFRLELGTHEEARRALERLQGLPWVRQASLNGMGLNGNGGVRLDPTRTLWVEAAADQGARLTESLAEAGLFVTALVPVQASLEDFFLEVTSHGDVAAPPVR</sequence>
<dbReference type="InterPro" id="IPR003593">
    <property type="entry name" value="AAA+_ATPase"/>
</dbReference>
<dbReference type="Pfam" id="PF00005">
    <property type="entry name" value="ABC_tran"/>
    <property type="match status" value="1"/>
</dbReference>
<dbReference type="STRING" id="1555112.LIP_1035"/>
<comment type="similarity">
    <text evidence="1">Belongs to the ABC transporter superfamily.</text>
</comment>
<dbReference type="Gene3D" id="3.40.50.300">
    <property type="entry name" value="P-loop containing nucleotide triphosphate hydrolases"/>
    <property type="match status" value="1"/>
</dbReference>
<feature type="domain" description="ABC transporter" evidence="5">
    <location>
        <begin position="1"/>
        <end position="213"/>
    </location>
</feature>
<protein>
    <submittedName>
        <fullName evidence="6">ABC transporter ATP-binding protein</fullName>
    </submittedName>
</protein>
<evidence type="ECO:0000256" key="2">
    <source>
        <dbReference type="ARBA" id="ARBA00022448"/>
    </source>
</evidence>
<dbReference type="AlphaFoldDB" id="A0A0K2SIP0"/>
<dbReference type="KEGG" id="lpil:LIP_1035"/>
<reference evidence="7" key="2">
    <citation type="journal article" date="2016" name="Int. J. Syst. Evol. Microbiol.">
        <title>Complete genome sequence and cell structure of Limnochorda pilosa, a Gram-negative spore-former within the phylum Firmicutes.</title>
        <authorList>
            <person name="Watanabe M."/>
            <person name="Kojima H."/>
            <person name="Fukui M."/>
        </authorList>
    </citation>
    <scope>NUCLEOTIDE SEQUENCE [LARGE SCALE GENOMIC DNA]</scope>
    <source>
        <strain evidence="7">HC45</strain>
    </source>
</reference>
<keyword evidence="4 6" id="KW-0067">ATP-binding</keyword>
<dbReference type="InterPro" id="IPR003439">
    <property type="entry name" value="ABC_transporter-like_ATP-bd"/>
</dbReference>
<dbReference type="GO" id="GO:0005524">
    <property type="term" value="F:ATP binding"/>
    <property type="evidence" value="ECO:0007669"/>
    <property type="project" value="UniProtKB-KW"/>
</dbReference>
<evidence type="ECO:0000256" key="3">
    <source>
        <dbReference type="ARBA" id="ARBA00022741"/>
    </source>
</evidence>
<dbReference type="RefSeq" id="WP_068135018.1">
    <property type="nucleotide sequence ID" value="NZ_AP014924.1"/>
</dbReference>
<keyword evidence="2" id="KW-0813">Transport</keyword>
<dbReference type="Proteomes" id="UP000065807">
    <property type="component" value="Chromosome"/>
</dbReference>
<dbReference type="SMART" id="SM00382">
    <property type="entry name" value="AAA"/>
    <property type="match status" value="1"/>
</dbReference>
<dbReference type="EMBL" id="AP014924">
    <property type="protein sequence ID" value="BAS26892.1"/>
    <property type="molecule type" value="Genomic_DNA"/>
</dbReference>
<keyword evidence="3" id="KW-0547">Nucleotide-binding</keyword>
<accession>A0A0K2SIP0</accession>
<reference evidence="7" key="1">
    <citation type="submission" date="2015-07" db="EMBL/GenBank/DDBJ databases">
        <title>Complete genome sequence and phylogenetic analysis of Limnochorda pilosa.</title>
        <authorList>
            <person name="Watanabe M."/>
            <person name="Kojima H."/>
            <person name="Fukui M."/>
        </authorList>
    </citation>
    <scope>NUCLEOTIDE SEQUENCE [LARGE SCALE GENOMIC DNA]</scope>
    <source>
        <strain evidence="7">HC45</strain>
    </source>
</reference>
<dbReference type="PANTHER" id="PTHR43335">
    <property type="entry name" value="ABC TRANSPORTER, ATP-BINDING PROTEIN"/>
    <property type="match status" value="1"/>
</dbReference>
<evidence type="ECO:0000313" key="6">
    <source>
        <dbReference type="EMBL" id="BAS26892.1"/>
    </source>
</evidence>
<gene>
    <name evidence="6" type="ORF">LIP_1035</name>
</gene>
<keyword evidence="7" id="KW-1185">Reference proteome</keyword>
<dbReference type="GO" id="GO:0016887">
    <property type="term" value="F:ATP hydrolysis activity"/>
    <property type="evidence" value="ECO:0007669"/>
    <property type="project" value="InterPro"/>
</dbReference>
<evidence type="ECO:0000256" key="1">
    <source>
        <dbReference type="ARBA" id="ARBA00005417"/>
    </source>
</evidence>
<dbReference type="PROSITE" id="PS50893">
    <property type="entry name" value="ABC_TRANSPORTER_2"/>
    <property type="match status" value="1"/>
</dbReference>
<dbReference type="PANTHER" id="PTHR43335:SF4">
    <property type="entry name" value="ABC TRANSPORTER, ATP-BINDING PROTEIN"/>
    <property type="match status" value="1"/>
</dbReference>
<dbReference type="InterPro" id="IPR027417">
    <property type="entry name" value="P-loop_NTPase"/>
</dbReference>
<evidence type="ECO:0000313" key="7">
    <source>
        <dbReference type="Proteomes" id="UP000065807"/>
    </source>
</evidence>
<dbReference type="SUPFAM" id="SSF52540">
    <property type="entry name" value="P-loop containing nucleoside triphosphate hydrolases"/>
    <property type="match status" value="1"/>
</dbReference>
<dbReference type="PROSITE" id="PS00211">
    <property type="entry name" value="ABC_TRANSPORTER_1"/>
    <property type="match status" value="1"/>
</dbReference>
<proteinExistence type="inferred from homology"/>
<dbReference type="InterPro" id="IPR017871">
    <property type="entry name" value="ABC_transporter-like_CS"/>
</dbReference>
<name>A0A0K2SIP0_LIMPI</name>
<organism evidence="6 7">
    <name type="scientific">Limnochorda pilosa</name>
    <dbReference type="NCBI Taxonomy" id="1555112"/>
    <lineage>
        <taxon>Bacteria</taxon>
        <taxon>Bacillati</taxon>
        <taxon>Bacillota</taxon>
        <taxon>Limnochordia</taxon>
        <taxon>Limnochordales</taxon>
        <taxon>Limnochordaceae</taxon>
        <taxon>Limnochorda</taxon>
    </lineage>
</organism>
<evidence type="ECO:0000256" key="4">
    <source>
        <dbReference type="ARBA" id="ARBA00022840"/>
    </source>
</evidence>
<evidence type="ECO:0000259" key="5">
    <source>
        <dbReference type="PROSITE" id="PS50893"/>
    </source>
</evidence>